<reference evidence="6" key="1">
    <citation type="submission" date="2017-09" db="EMBL/GenBank/DDBJ databases">
        <title>FDA dAtabase for Regulatory Grade micrObial Sequences (FDA-ARGOS): Supporting development and validation of Infectious Disease Dx tests.</title>
        <authorList>
            <person name="Minogue T."/>
            <person name="Wolcott M."/>
            <person name="Wasieloski L."/>
            <person name="Aguilar W."/>
            <person name="Moore D."/>
            <person name="Tallon L."/>
            <person name="Sadzewicz L."/>
            <person name="Ott S."/>
            <person name="Zhao X."/>
            <person name="Nagaraj S."/>
            <person name="Vavikolanu K."/>
            <person name="Aluvathingal J."/>
            <person name="Nadendla S."/>
            <person name="Sichtig H."/>
        </authorList>
    </citation>
    <scope>NUCLEOTIDE SEQUENCE [LARGE SCALE GENOMIC DNA]</scope>
    <source>
        <strain evidence="6">FDAARGOS_394</strain>
    </source>
</reference>
<name>A0A2A7V0M7_COMTR</name>
<dbReference type="InterPro" id="IPR009057">
    <property type="entry name" value="Homeodomain-like_sf"/>
</dbReference>
<dbReference type="Gene3D" id="1.10.10.60">
    <property type="entry name" value="Homeodomain-like"/>
    <property type="match status" value="1"/>
</dbReference>
<evidence type="ECO:0000256" key="2">
    <source>
        <dbReference type="ARBA" id="ARBA00023125"/>
    </source>
</evidence>
<keyword evidence="2" id="KW-0238">DNA-binding</keyword>
<dbReference type="PROSITE" id="PS00041">
    <property type="entry name" value="HTH_ARAC_FAMILY_1"/>
    <property type="match status" value="1"/>
</dbReference>
<dbReference type="GO" id="GO:0003700">
    <property type="term" value="F:DNA-binding transcription factor activity"/>
    <property type="evidence" value="ECO:0007669"/>
    <property type="project" value="InterPro"/>
</dbReference>
<dbReference type="Pfam" id="PF12833">
    <property type="entry name" value="HTH_18"/>
    <property type="match status" value="1"/>
</dbReference>
<dbReference type="PROSITE" id="PS01124">
    <property type="entry name" value="HTH_ARAC_FAMILY_2"/>
    <property type="match status" value="1"/>
</dbReference>
<evidence type="ECO:0000313" key="6">
    <source>
        <dbReference type="Proteomes" id="UP000220246"/>
    </source>
</evidence>
<dbReference type="InterPro" id="IPR050204">
    <property type="entry name" value="AraC_XylS_family_regulators"/>
</dbReference>
<comment type="caution">
    <text evidence="5">The sequence shown here is derived from an EMBL/GenBank/DDBJ whole genome shotgun (WGS) entry which is preliminary data.</text>
</comment>
<sequence>MQQALAAQLAPAELRDLQNLLMVPRPAAVHPRFAGLELTALADDNLRRAWMLVQRTAAAELRLAALAHTLHVSPRTLARRVRAQTGLAAAQGMRHIKLRQVADALCETRQPLKRIAEDLGFASEASLIRAFRQVTGMTPMAYRIAHA</sequence>
<dbReference type="SMART" id="SM00342">
    <property type="entry name" value="HTH_ARAC"/>
    <property type="match status" value="1"/>
</dbReference>
<dbReference type="STRING" id="1219032.GCA_001515545_02715"/>
<gene>
    <name evidence="5" type="ORF">CRM82_09410</name>
</gene>
<evidence type="ECO:0000256" key="3">
    <source>
        <dbReference type="ARBA" id="ARBA00023163"/>
    </source>
</evidence>
<protein>
    <submittedName>
        <fullName evidence="5">AraC family transcriptional regulator</fullName>
    </submittedName>
</protein>
<dbReference type="EMBL" id="PDEA01000001">
    <property type="protein sequence ID" value="PEH90986.1"/>
    <property type="molecule type" value="Genomic_DNA"/>
</dbReference>
<keyword evidence="1" id="KW-0805">Transcription regulation</keyword>
<dbReference type="GO" id="GO:0043565">
    <property type="term" value="F:sequence-specific DNA binding"/>
    <property type="evidence" value="ECO:0007669"/>
    <property type="project" value="InterPro"/>
</dbReference>
<dbReference type="SUPFAM" id="SSF46689">
    <property type="entry name" value="Homeodomain-like"/>
    <property type="match status" value="1"/>
</dbReference>
<dbReference type="OrthoDB" id="9803764at2"/>
<dbReference type="InterPro" id="IPR018060">
    <property type="entry name" value="HTH_AraC"/>
</dbReference>
<dbReference type="PANTHER" id="PTHR46796">
    <property type="entry name" value="HTH-TYPE TRANSCRIPTIONAL ACTIVATOR RHAS-RELATED"/>
    <property type="match status" value="1"/>
</dbReference>
<evidence type="ECO:0000256" key="1">
    <source>
        <dbReference type="ARBA" id="ARBA00023015"/>
    </source>
</evidence>
<dbReference type="Proteomes" id="UP000220246">
    <property type="component" value="Unassembled WGS sequence"/>
</dbReference>
<evidence type="ECO:0000259" key="4">
    <source>
        <dbReference type="PROSITE" id="PS01124"/>
    </source>
</evidence>
<evidence type="ECO:0000313" key="5">
    <source>
        <dbReference type="EMBL" id="PEH90986.1"/>
    </source>
</evidence>
<feature type="domain" description="HTH araC/xylS-type" evidence="4">
    <location>
        <begin position="47"/>
        <end position="145"/>
    </location>
</feature>
<keyword evidence="6" id="KW-1185">Reference proteome</keyword>
<organism evidence="5 6">
    <name type="scientific">Comamonas terrigena</name>
    <dbReference type="NCBI Taxonomy" id="32013"/>
    <lineage>
        <taxon>Bacteria</taxon>
        <taxon>Pseudomonadati</taxon>
        <taxon>Pseudomonadota</taxon>
        <taxon>Betaproteobacteria</taxon>
        <taxon>Burkholderiales</taxon>
        <taxon>Comamonadaceae</taxon>
        <taxon>Comamonas</taxon>
    </lineage>
</organism>
<dbReference type="InterPro" id="IPR018062">
    <property type="entry name" value="HTH_AraC-typ_CS"/>
</dbReference>
<keyword evidence="3" id="KW-0804">Transcription</keyword>
<proteinExistence type="predicted"/>
<accession>A0A2A7V0M7</accession>
<dbReference type="PANTHER" id="PTHR46796:SF13">
    <property type="entry name" value="HTH-TYPE TRANSCRIPTIONAL ACTIVATOR RHAS"/>
    <property type="match status" value="1"/>
</dbReference>
<dbReference type="AlphaFoldDB" id="A0A2A7V0M7"/>